<proteinExistence type="predicted"/>
<dbReference type="SUPFAM" id="SSF54593">
    <property type="entry name" value="Glyoxalase/Bleomycin resistance protein/Dihydroxybiphenyl dioxygenase"/>
    <property type="match status" value="1"/>
</dbReference>
<protein>
    <submittedName>
        <fullName evidence="2">VOC family protein</fullName>
    </submittedName>
</protein>
<sequence>MSYALHPYLTFPGTTREAMEFYRDVFGGELTVTTFGELHALPEDSPSLDKVMHAQLVSPHVTIAASDLIEETPVEIIFGNAFSLALMGEAEDAETLTAAFDRLAEGGQVVMPLAPQMWGDLYGSLVDRFGTSWMVDVAGAPGAAADAPA</sequence>
<dbReference type="Proteomes" id="UP001164305">
    <property type="component" value="Chromosome"/>
</dbReference>
<evidence type="ECO:0000313" key="3">
    <source>
        <dbReference type="Proteomes" id="UP001164305"/>
    </source>
</evidence>
<dbReference type="RefSeq" id="WP_263595353.1">
    <property type="nucleotide sequence ID" value="NZ_CP107020.1"/>
</dbReference>
<dbReference type="PANTHER" id="PTHR33990:SF1">
    <property type="entry name" value="PROTEIN YJDN"/>
    <property type="match status" value="1"/>
</dbReference>
<reference evidence="2" key="1">
    <citation type="submission" date="2022-10" db="EMBL/GenBank/DDBJ databases">
        <title>Whole-Genome Sequencing of Brachybacterium huguangmaarense BRM-3, Isolated from Betula schmidtii.</title>
        <authorList>
            <person name="Haam D."/>
        </authorList>
    </citation>
    <scope>NUCLEOTIDE SEQUENCE</scope>
    <source>
        <strain evidence="2">BRM-3</strain>
    </source>
</reference>
<accession>A0ABY6G4M3</accession>
<organism evidence="2 3">
    <name type="scientific">Brachybacterium huguangmaarense</name>
    <dbReference type="NCBI Taxonomy" id="1652028"/>
    <lineage>
        <taxon>Bacteria</taxon>
        <taxon>Bacillati</taxon>
        <taxon>Actinomycetota</taxon>
        <taxon>Actinomycetes</taxon>
        <taxon>Micrococcales</taxon>
        <taxon>Dermabacteraceae</taxon>
        <taxon>Brachybacterium</taxon>
    </lineage>
</organism>
<evidence type="ECO:0000313" key="2">
    <source>
        <dbReference type="EMBL" id="UYG18160.1"/>
    </source>
</evidence>
<evidence type="ECO:0000259" key="1">
    <source>
        <dbReference type="Pfam" id="PF00903"/>
    </source>
</evidence>
<dbReference type="Pfam" id="PF00903">
    <property type="entry name" value="Glyoxalase"/>
    <property type="match status" value="1"/>
</dbReference>
<gene>
    <name evidence="2" type="ORF">BRM3_07110</name>
</gene>
<dbReference type="InterPro" id="IPR028973">
    <property type="entry name" value="PhnB-like"/>
</dbReference>
<dbReference type="InterPro" id="IPR004360">
    <property type="entry name" value="Glyas_Fos-R_dOase_dom"/>
</dbReference>
<name>A0ABY6G4M3_9MICO</name>
<keyword evidence="3" id="KW-1185">Reference proteome</keyword>
<dbReference type="PANTHER" id="PTHR33990">
    <property type="entry name" value="PROTEIN YJDN-RELATED"/>
    <property type="match status" value="1"/>
</dbReference>
<dbReference type="EMBL" id="CP107020">
    <property type="protein sequence ID" value="UYG18160.1"/>
    <property type="molecule type" value="Genomic_DNA"/>
</dbReference>
<dbReference type="Gene3D" id="3.10.180.10">
    <property type="entry name" value="2,3-Dihydroxybiphenyl 1,2-Dioxygenase, domain 1"/>
    <property type="match status" value="1"/>
</dbReference>
<dbReference type="InterPro" id="IPR029068">
    <property type="entry name" value="Glyas_Bleomycin-R_OHBP_Dase"/>
</dbReference>
<feature type="domain" description="Glyoxalase/fosfomycin resistance/dioxygenase" evidence="1">
    <location>
        <begin position="11"/>
        <end position="134"/>
    </location>
</feature>
<dbReference type="CDD" id="cd06588">
    <property type="entry name" value="PhnB_like"/>
    <property type="match status" value="1"/>
</dbReference>